<evidence type="ECO:0000256" key="5">
    <source>
        <dbReference type="ARBA" id="ARBA00023157"/>
    </source>
</evidence>
<feature type="compositionally biased region" description="Polar residues" evidence="6">
    <location>
        <begin position="108"/>
        <end position="123"/>
    </location>
</feature>
<dbReference type="PROSITE" id="PS51257">
    <property type="entry name" value="PROKAR_LIPOPROTEIN"/>
    <property type="match status" value="1"/>
</dbReference>
<keyword evidence="9" id="KW-1185">Reference proteome</keyword>
<evidence type="ECO:0000256" key="1">
    <source>
        <dbReference type="ARBA" id="ARBA00004613"/>
    </source>
</evidence>
<keyword evidence="8" id="KW-0675">Receptor</keyword>
<dbReference type="PROSITE" id="PS50092">
    <property type="entry name" value="TSP1"/>
    <property type="match status" value="2"/>
</dbReference>
<dbReference type="EMBL" id="JACTAM010000010">
    <property type="protein sequence ID" value="KAI2660179.1"/>
    <property type="molecule type" value="Genomic_DNA"/>
</dbReference>
<comment type="subcellular location">
    <subcellularLocation>
        <location evidence="1">Secreted</location>
    </subcellularLocation>
</comment>
<dbReference type="InterPro" id="IPR000884">
    <property type="entry name" value="TSP1_rpt"/>
</dbReference>
<protein>
    <submittedName>
        <fullName evidence="8">Netrin receptor UNC5C</fullName>
    </submittedName>
</protein>
<dbReference type="SMART" id="SM00209">
    <property type="entry name" value="TSP1"/>
    <property type="match status" value="2"/>
</dbReference>
<evidence type="ECO:0000313" key="9">
    <source>
        <dbReference type="Proteomes" id="UP000830375"/>
    </source>
</evidence>
<feature type="domain" description="Ig-like" evidence="7">
    <location>
        <begin position="15"/>
        <end position="93"/>
    </location>
</feature>
<accession>A0ABQ8MBR8</accession>
<dbReference type="InterPro" id="IPR007110">
    <property type="entry name" value="Ig-like_dom"/>
</dbReference>
<dbReference type="SUPFAM" id="SSF48726">
    <property type="entry name" value="Immunoglobulin"/>
    <property type="match status" value="1"/>
</dbReference>
<dbReference type="InterPro" id="IPR052065">
    <property type="entry name" value="Compl_asym_regulator"/>
</dbReference>
<comment type="caution">
    <text evidence="8">The sequence shown here is derived from an EMBL/GenBank/DDBJ whole genome shotgun (WGS) entry which is preliminary data.</text>
</comment>
<reference evidence="8 9" key="1">
    <citation type="submission" date="2022-01" db="EMBL/GenBank/DDBJ databases">
        <title>A high-quality chromosome-level genome assembly of rohu carp, Labeo rohita.</title>
        <authorList>
            <person name="Arick M.A. II"/>
            <person name="Hsu C.-Y."/>
            <person name="Magbanua Z."/>
            <person name="Pechanova O."/>
            <person name="Grover C."/>
            <person name="Miller E."/>
            <person name="Thrash A."/>
            <person name="Ezzel L."/>
            <person name="Alam S."/>
            <person name="Benzie J."/>
            <person name="Hamilton M."/>
            <person name="Karsi A."/>
            <person name="Lawrence M.L."/>
            <person name="Peterson D.G."/>
        </authorList>
    </citation>
    <scope>NUCLEOTIDE SEQUENCE [LARGE SCALE GENOMIC DNA]</scope>
    <source>
        <strain evidence="9">BAU-BD-2019</strain>
        <tissue evidence="8">Blood</tissue>
    </source>
</reference>
<evidence type="ECO:0000259" key="7">
    <source>
        <dbReference type="PROSITE" id="PS50835"/>
    </source>
</evidence>
<evidence type="ECO:0000256" key="6">
    <source>
        <dbReference type="SAM" id="MobiDB-lite"/>
    </source>
</evidence>
<keyword evidence="5" id="KW-1015">Disulfide bond</keyword>
<dbReference type="Pfam" id="PF00090">
    <property type="entry name" value="TSP_1"/>
    <property type="match status" value="2"/>
</dbReference>
<dbReference type="PROSITE" id="PS50835">
    <property type="entry name" value="IG_LIKE"/>
    <property type="match status" value="1"/>
</dbReference>
<dbReference type="InterPro" id="IPR013783">
    <property type="entry name" value="Ig-like_fold"/>
</dbReference>
<evidence type="ECO:0000313" key="8">
    <source>
        <dbReference type="EMBL" id="KAI2660179.1"/>
    </source>
</evidence>
<evidence type="ECO:0000256" key="2">
    <source>
        <dbReference type="ARBA" id="ARBA00022525"/>
    </source>
</evidence>
<dbReference type="Proteomes" id="UP000830375">
    <property type="component" value="Unassembled WGS sequence"/>
</dbReference>
<feature type="region of interest" description="Disordered" evidence="6">
    <location>
        <begin position="108"/>
        <end position="137"/>
    </location>
</feature>
<sequence length="333" mass="36646">MIKTHQLGGIALAACPAAPLRLSVRFGSVRNGNGWVEWLKNEEIIDPADDRNFYITIDHNLIIKQARLSDTANYTCVAKNIVAKRRSTTATVIVYGLNADWEDERFDLSSSTEEMNHNPSSRAAPSHTRVSEEVQTHGRTCSDWNRIMLVIHSARDASLFSGAVNGGWSTWTEWSVCSSRCGRGYQKRTRSCTNPAPLNGGAICEGQAIQKLACNPLCPVDGLWTEWSKWSTCGTECTHWRRRECSAPAPKNGGKDCEGTVLQSKNCTDGLCMQSECHPFSSSSSSSSSSSPFTAQIQAFSPSRNPISHLRYAFALSTRLSQRKISVLISFSS</sequence>
<dbReference type="SUPFAM" id="SSF82895">
    <property type="entry name" value="TSP-1 type 1 repeat"/>
    <property type="match status" value="2"/>
</dbReference>
<dbReference type="PRINTS" id="PR01705">
    <property type="entry name" value="TSP1REPEAT"/>
</dbReference>
<gene>
    <name evidence="8" type="ORF">H4Q32_025895</name>
</gene>
<evidence type="ECO:0000256" key="3">
    <source>
        <dbReference type="ARBA" id="ARBA00022729"/>
    </source>
</evidence>
<keyword evidence="4" id="KW-0677">Repeat</keyword>
<dbReference type="Gene3D" id="2.20.100.10">
    <property type="entry name" value="Thrombospondin type-1 (TSP1) repeat"/>
    <property type="match status" value="2"/>
</dbReference>
<dbReference type="PANTHER" id="PTHR22906">
    <property type="entry name" value="PROPERDIN"/>
    <property type="match status" value="1"/>
</dbReference>
<dbReference type="PANTHER" id="PTHR22906:SF43">
    <property type="entry name" value="PROPERDIN"/>
    <property type="match status" value="1"/>
</dbReference>
<evidence type="ECO:0000256" key="4">
    <source>
        <dbReference type="ARBA" id="ARBA00022737"/>
    </source>
</evidence>
<keyword evidence="3" id="KW-0732">Signal</keyword>
<dbReference type="Gene3D" id="2.60.40.10">
    <property type="entry name" value="Immunoglobulins"/>
    <property type="match status" value="1"/>
</dbReference>
<dbReference type="InterPro" id="IPR013098">
    <property type="entry name" value="Ig_I-set"/>
</dbReference>
<dbReference type="InterPro" id="IPR036383">
    <property type="entry name" value="TSP1_rpt_sf"/>
</dbReference>
<keyword evidence="2" id="KW-0964">Secreted</keyword>
<dbReference type="InterPro" id="IPR036179">
    <property type="entry name" value="Ig-like_dom_sf"/>
</dbReference>
<proteinExistence type="predicted"/>
<organism evidence="8 9">
    <name type="scientific">Labeo rohita</name>
    <name type="common">Indian major carp</name>
    <name type="synonym">Cyprinus rohita</name>
    <dbReference type="NCBI Taxonomy" id="84645"/>
    <lineage>
        <taxon>Eukaryota</taxon>
        <taxon>Metazoa</taxon>
        <taxon>Chordata</taxon>
        <taxon>Craniata</taxon>
        <taxon>Vertebrata</taxon>
        <taxon>Euteleostomi</taxon>
        <taxon>Actinopterygii</taxon>
        <taxon>Neopterygii</taxon>
        <taxon>Teleostei</taxon>
        <taxon>Ostariophysi</taxon>
        <taxon>Cypriniformes</taxon>
        <taxon>Cyprinidae</taxon>
        <taxon>Labeoninae</taxon>
        <taxon>Labeonini</taxon>
        <taxon>Labeo</taxon>
    </lineage>
</organism>
<name>A0ABQ8MBR8_LABRO</name>
<dbReference type="Pfam" id="PF07679">
    <property type="entry name" value="I-set"/>
    <property type="match status" value="1"/>
</dbReference>